<organism evidence="2 3">
    <name type="scientific">Auricularia subglabra (strain TFB-10046 / SS5)</name>
    <name type="common">White-rot fungus</name>
    <name type="synonym">Auricularia delicata (strain TFB10046)</name>
    <dbReference type="NCBI Taxonomy" id="717982"/>
    <lineage>
        <taxon>Eukaryota</taxon>
        <taxon>Fungi</taxon>
        <taxon>Dikarya</taxon>
        <taxon>Basidiomycota</taxon>
        <taxon>Agaricomycotina</taxon>
        <taxon>Agaricomycetes</taxon>
        <taxon>Auriculariales</taxon>
        <taxon>Auriculariaceae</taxon>
        <taxon>Auricularia</taxon>
    </lineage>
</organism>
<feature type="compositionally biased region" description="Polar residues" evidence="1">
    <location>
        <begin position="94"/>
        <end position="114"/>
    </location>
</feature>
<feature type="compositionally biased region" description="Polar residues" evidence="1">
    <location>
        <begin position="272"/>
        <end position="282"/>
    </location>
</feature>
<feature type="region of interest" description="Disordered" evidence="1">
    <location>
        <begin position="239"/>
        <end position="359"/>
    </location>
</feature>
<dbReference type="AlphaFoldDB" id="J0WN58"/>
<evidence type="ECO:0000313" key="2">
    <source>
        <dbReference type="EMBL" id="EJD33805.1"/>
    </source>
</evidence>
<gene>
    <name evidence="2" type="ORF">AURDEDRAFT_177123</name>
</gene>
<keyword evidence="3" id="KW-1185">Reference proteome</keyword>
<name>J0WN58_AURST</name>
<feature type="compositionally biased region" description="Acidic residues" evidence="1">
    <location>
        <begin position="350"/>
        <end position="359"/>
    </location>
</feature>
<evidence type="ECO:0000256" key="1">
    <source>
        <dbReference type="SAM" id="MobiDB-lite"/>
    </source>
</evidence>
<feature type="region of interest" description="Disordered" evidence="1">
    <location>
        <begin position="1"/>
        <end position="34"/>
    </location>
</feature>
<protein>
    <submittedName>
        <fullName evidence="2">Uncharacterized protein</fullName>
    </submittedName>
</protein>
<feature type="region of interest" description="Disordered" evidence="1">
    <location>
        <begin position="52"/>
        <end position="116"/>
    </location>
</feature>
<dbReference type="EMBL" id="JH688079">
    <property type="protein sequence ID" value="EJD33805.1"/>
    <property type="molecule type" value="Genomic_DNA"/>
</dbReference>
<dbReference type="Proteomes" id="UP000006514">
    <property type="component" value="Unassembled WGS sequence"/>
</dbReference>
<dbReference type="KEGG" id="adl:AURDEDRAFT_177123"/>
<sequence>MQSLAHANPFSAIDPDAGRVTQPAGADDQGAPATSVIEGNVDVYVPETQIPVANEAATTREELEVSSAAGSTDDVAPGTPPRGKGKQSCPLDLTPSTKDAQSKTHAQRSASLGSANAMRWAARGDTRGPAPQIAMSGIPTDYTVHSAAPGNGQPQFRSSLAVHQERFVTGSGIVNAASTSLPSRPLGAPRTRAGIHKTPALPGIKALLDEQTASATKQFIKSEPLADYLRREPISHFASRIMQRPGSPSRMSASSHIEEFSARPQPAAPQNEAGSAGSSQIDEPTARPIRQASARPTRSATPSVAEDFSSRPPYPFAQPQPRFSRSPTPGPFEHVPPQLPNDMDRMSISDEGDPADDLYDQQPHVVREPRPSGIAVHGVSMTEKIISIARRIAAELAFSTVPVNACGDASPIDGLQKNSHVAGVPPEYIDYHLTKVGDNLIIELWSINGRRAHLFSTDDQIAYMHHILDRMFLQSFPDACIELSLLFTPPDVVQRNAPRARPCLFMASKMHPRQKQILRSARFWTAAGANFTTHGVTEDRSKYTTAVGGLRCASLLDATAFIKTTLRTAPPLKDMLSKKLDEEDDPDTIQDVLNHIAGQRITVTERKVRPPGHSSEVTQYSIYADVYGIIDEEDLPAFELAMRRVTFSHPDFGVSSYFVWECSICHAISHEAAACEAHTVLRWPLLQDQQPGRNNHREQAGANATRRGGFQPGRR</sequence>
<feature type="region of interest" description="Disordered" evidence="1">
    <location>
        <begin position="689"/>
        <end position="715"/>
    </location>
</feature>
<proteinExistence type="predicted"/>
<evidence type="ECO:0000313" key="3">
    <source>
        <dbReference type="Proteomes" id="UP000006514"/>
    </source>
</evidence>
<accession>J0WN58</accession>
<dbReference type="InParanoid" id="J0WN58"/>
<reference evidence="3" key="1">
    <citation type="journal article" date="2012" name="Science">
        <title>The Paleozoic origin of enzymatic lignin decomposition reconstructed from 31 fungal genomes.</title>
        <authorList>
            <person name="Floudas D."/>
            <person name="Binder M."/>
            <person name="Riley R."/>
            <person name="Barry K."/>
            <person name="Blanchette R.A."/>
            <person name="Henrissat B."/>
            <person name="Martinez A.T."/>
            <person name="Otillar R."/>
            <person name="Spatafora J.W."/>
            <person name="Yadav J.S."/>
            <person name="Aerts A."/>
            <person name="Benoit I."/>
            <person name="Boyd A."/>
            <person name="Carlson A."/>
            <person name="Copeland A."/>
            <person name="Coutinho P.M."/>
            <person name="de Vries R.P."/>
            <person name="Ferreira P."/>
            <person name="Findley K."/>
            <person name="Foster B."/>
            <person name="Gaskell J."/>
            <person name="Glotzer D."/>
            <person name="Gorecki P."/>
            <person name="Heitman J."/>
            <person name="Hesse C."/>
            <person name="Hori C."/>
            <person name="Igarashi K."/>
            <person name="Jurgens J.A."/>
            <person name="Kallen N."/>
            <person name="Kersten P."/>
            <person name="Kohler A."/>
            <person name="Kuees U."/>
            <person name="Kumar T.K.A."/>
            <person name="Kuo A."/>
            <person name="LaButti K."/>
            <person name="Larrondo L.F."/>
            <person name="Lindquist E."/>
            <person name="Ling A."/>
            <person name="Lombard V."/>
            <person name="Lucas S."/>
            <person name="Lundell T."/>
            <person name="Martin R."/>
            <person name="McLaughlin D.J."/>
            <person name="Morgenstern I."/>
            <person name="Morin E."/>
            <person name="Murat C."/>
            <person name="Nagy L.G."/>
            <person name="Nolan M."/>
            <person name="Ohm R.A."/>
            <person name="Patyshakuliyeva A."/>
            <person name="Rokas A."/>
            <person name="Ruiz-Duenas F.J."/>
            <person name="Sabat G."/>
            <person name="Salamov A."/>
            <person name="Samejima M."/>
            <person name="Schmutz J."/>
            <person name="Slot J.C."/>
            <person name="St John F."/>
            <person name="Stenlid J."/>
            <person name="Sun H."/>
            <person name="Sun S."/>
            <person name="Syed K."/>
            <person name="Tsang A."/>
            <person name="Wiebenga A."/>
            <person name="Young D."/>
            <person name="Pisabarro A."/>
            <person name="Eastwood D.C."/>
            <person name="Martin F."/>
            <person name="Cullen D."/>
            <person name="Grigoriev I.V."/>
            <person name="Hibbett D.S."/>
        </authorList>
    </citation>
    <scope>NUCLEOTIDE SEQUENCE [LARGE SCALE GENOMIC DNA]</scope>
    <source>
        <strain evidence="3">TFB10046</strain>
    </source>
</reference>